<dbReference type="RefSeq" id="WP_066401221.1">
    <property type="nucleotide sequence ID" value="NZ_CP011390.1"/>
</dbReference>
<dbReference type="OrthoDB" id="648583at2"/>
<proteinExistence type="predicted"/>
<organism evidence="4 5">
    <name type="scientific">Flavisolibacter tropicus</name>
    <dbReference type="NCBI Taxonomy" id="1492898"/>
    <lineage>
        <taxon>Bacteria</taxon>
        <taxon>Pseudomonadati</taxon>
        <taxon>Bacteroidota</taxon>
        <taxon>Chitinophagia</taxon>
        <taxon>Chitinophagales</taxon>
        <taxon>Chitinophagaceae</taxon>
        <taxon>Flavisolibacter</taxon>
    </lineage>
</organism>
<protein>
    <recommendedName>
        <fullName evidence="3">Secretion system C-terminal sorting domain-containing protein</fullName>
    </recommendedName>
</protein>
<evidence type="ECO:0000259" key="3">
    <source>
        <dbReference type="Pfam" id="PF18962"/>
    </source>
</evidence>
<dbReference type="AlphaFoldDB" id="A0A172TQZ4"/>
<feature type="chain" id="PRO_5008001010" description="Secretion system C-terminal sorting domain-containing protein" evidence="2">
    <location>
        <begin position="20"/>
        <end position="556"/>
    </location>
</feature>
<dbReference type="InterPro" id="IPR026444">
    <property type="entry name" value="Secre_tail"/>
</dbReference>
<evidence type="ECO:0000313" key="5">
    <source>
        <dbReference type="Proteomes" id="UP000077177"/>
    </source>
</evidence>
<accession>A0A172TQZ4</accession>
<dbReference type="Pfam" id="PF18962">
    <property type="entry name" value="Por_Secre_tail"/>
    <property type="match status" value="1"/>
</dbReference>
<evidence type="ECO:0000256" key="1">
    <source>
        <dbReference type="SAM" id="MobiDB-lite"/>
    </source>
</evidence>
<name>A0A172TQZ4_9BACT</name>
<dbReference type="STRING" id="1492898.SY85_00295"/>
<evidence type="ECO:0000256" key="2">
    <source>
        <dbReference type="SAM" id="SignalP"/>
    </source>
</evidence>
<reference evidence="4 5" key="2">
    <citation type="journal article" date="2016" name="Int. J. Syst. Evol. Microbiol.">
        <title>Flavisolibacter tropicus sp. nov., isolated from tropical soil.</title>
        <authorList>
            <person name="Lee J.J."/>
            <person name="Kang M.S."/>
            <person name="Kim G.S."/>
            <person name="Lee C.S."/>
            <person name="Lim S."/>
            <person name="Lee J."/>
            <person name="Roh S.H."/>
            <person name="Kang H."/>
            <person name="Ha J.M."/>
            <person name="Bae S."/>
            <person name="Jung H.Y."/>
            <person name="Kim M.K."/>
        </authorList>
    </citation>
    <scope>NUCLEOTIDE SEQUENCE [LARGE SCALE GENOMIC DNA]</scope>
    <source>
        <strain evidence="4 5">LCS9</strain>
    </source>
</reference>
<feature type="domain" description="Secretion system C-terminal sorting" evidence="3">
    <location>
        <begin position="480"/>
        <end position="554"/>
    </location>
</feature>
<feature type="region of interest" description="Disordered" evidence="1">
    <location>
        <begin position="251"/>
        <end position="270"/>
    </location>
</feature>
<evidence type="ECO:0000313" key="4">
    <source>
        <dbReference type="EMBL" id="ANE49173.1"/>
    </source>
</evidence>
<dbReference type="KEGG" id="fla:SY85_00295"/>
<keyword evidence="2" id="KW-0732">Signal</keyword>
<gene>
    <name evidence="4" type="ORF">SY85_00295</name>
</gene>
<dbReference type="EMBL" id="CP011390">
    <property type="protein sequence ID" value="ANE49173.1"/>
    <property type="molecule type" value="Genomic_DNA"/>
</dbReference>
<reference evidence="5" key="1">
    <citation type="submission" date="2015-01" db="EMBL/GenBank/DDBJ databases">
        <title>Flavisolibacter sp./LCS9/ whole genome sequencing.</title>
        <authorList>
            <person name="Kim M.K."/>
            <person name="Srinivasan S."/>
            <person name="Lee J.-J."/>
        </authorList>
    </citation>
    <scope>NUCLEOTIDE SEQUENCE [LARGE SCALE GENOMIC DNA]</scope>
    <source>
        <strain evidence="5">LCS9</strain>
    </source>
</reference>
<keyword evidence="5" id="KW-1185">Reference proteome</keyword>
<sequence length="556" mass="61473">MKKLSTVLLAVLSALFSHAQAVLNEIYANPSASNQEFFELYNASVDLNPISVDGYTLISYFENNREQGFYVLDLPNVLVANKGYFVGSSAIPFSYQGNNNVTKSNFNWNDPVFRSGATGGYLKKWYQSTANLADGNPYYDEEVLPLTFNDFFSKRSGSGASYNAFLYKNGVLVNSFVGGTGGNTFIPTFITNMPALKIETINNGLAVSYEVNYTSYSTGVAEYVIQDIGSDNGYMRESDGFCGTWNKSSSQAFHTPQETNGSNQLPQGSSSSLNIDAHISRGTNGNPSFIVYNVTSGTSSLFPVQLFAYIDNGTVVGQWDANDVFLTSNVENVVTDGPFSISFTPVDQQIILIAQTSQGCFDQLQVVPNPVAGTVLPLSLKSFSGRKKEASYFLEWVTLNNELASSFELEQSLNGLLFKQIGTISATLKQGEENYYYPVPLSDAASYRLKVIKKDRSFYYSNVLRSNQSNSSDKISELQNPVTSSLLRFVFNATETGKHTVFIYNSSGLKMINEYHTLQKGNNTITMELDSKMPAGMYLLEVTNGREKYLKRFVKY</sequence>
<dbReference type="Proteomes" id="UP000077177">
    <property type="component" value="Chromosome"/>
</dbReference>
<feature type="signal peptide" evidence="2">
    <location>
        <begin position="1"/>
        <end position="19"/>
    </location>
</feature>
<dbReference type="NCBIfam" id="TIGR04183">
    <property type="entry name" value="Por_Secre_tail"/>
    <property type="match status" value="1"/>
</dbReference>